<feature type="region of interest" description="Disordered" evidence="1">
    <location>
        <begin position="125"/>
        <end position="151"/>
    </location>
</feature>
<keyword evidence="4" id="KW-1185">Reference proteome</keyword>
<dbReference type="RefSeq" id="WP_068703166.1">
    <property type="nucleotide sequence ID" value="NZ_MAKX01000001.1"/>
</dbReference>
<accession>A0A1B9Y2T9</accession>
<protein>
    <recommendedName>
        <fullName evidence="5">DUF4890 domain-containing protein</fullName>
    </recommendedName>
</protein>
<dbReference type="EMBL" id="MAKX01000001">
    <property type="protein sequence ID" value="OCK44110.1"/>
    <property type="molecule type" value="Genomic_DNA"/>
</dbReference>
<feature type="compositionally biased region" description="Basic residues" evidence="1">
    <location>
        <begin position="128"/>
        <end position="151"/>
    </location>
</feature>
<gene>
    <name evidence="3" type="ORF">BA195_05320</name>
</gene>
<comment type="caution">
    <text evidence="3">The sequence shown here is derived from an EMBL/GenBank/DDBJ whole genome shotgun (WGS) entry which is preliminary data.</text>
</comment>
<feature type="chain" id="PRO_5008640054" description="DUF4890 domain-containing protein" evidence="2">
    <location>
        <begin position="23"/>
        <end position="151"/>
    </location>
</feature>
<name>A0A1B9Y2T9_9FLAO</name>
<dbReference type="Proteomes" id="UP000093186">
    <property type="component" value="Unassembled WGS sequence"/>
</dbReference>
<evidence type="ECO:0000256" key="2">
    <source>
        <dbReference type="SAM" id="SignalP"/>
    </source>
</evidence>
<keyword evidence="2" id="KW-0732">Signal</keyword>
<organism evidence="3 4">
    <name type="scientific">Tenacibaculum soleae</name>
    <dbReference type="NCBI Taxonomy" id="447689"/>
    <lineage>
        <taxon>Bacteria</taxon>
        <taxon>Pseudomonadati</taxon>
        <taxon>Bacteroidota</taxon>
        <taxon>Flavobacteriia</taxon>
        <taxon>Flavobacteriales</taxon>
        <taxon>Flavobacteriaceae</taxon>
        <taxon>Tenacibaculum</taxon>
    </lineage>
</organism>
<evidence type="ECO:0008006" key="5">
    <source>
        <dbReference type="Google" id="ProtNLM"/>
    </source>
</evidence>
<evidence type="ECO:0000313" key="3">
    <source>
        <dbReference type="EMBL" id="OCK44110.1"/>
    </source>
</evidence>
<proteinExistence type="predicted"/>
<evidence type="ECO:0000313" key="4">
    <source>
        <dbReference type="Proteomes" id="UP000093186"/>
    </source>
</evidence>
<reference evidence="3 4" key="1">
    <citation type="submission" date="2016-06" db="EMBL/GenBank/DDBJ databases">
        <title>Draft Genome Sequence of Tenacibaculum soleae UCD-KL19.</title>
        <authorList>
            <person name="Eisen J.A."/>
            <person name="Coil D.A."/>
            <person name="Lujan K.M."/>
        </authorList>
    </citation>
    <scope>NUCLEOTIDE SEQUENCE [LARGE SCALE GENOMIC DNA]</scope>
    <source>
        <strain evidence="3 4">UCD-KL19</strain>
    </source>
</reference>
<evidence type="ECO:0000256" key="1">
    <source>
        <dbReference type="SAM" id="MobiDB-lite"/>
    </source>
</evidence>
<dbReference type="OrthoDB" id="956918at2"/>
<sequence>MKKIIAVLVVALSFILTTQAQKGKKNKLERLSVAQQTELALKKMTLKLDLTTSQQNQIKPLLAEKIAKRKTMHEQRKAIRESGKKRVKLSADERFERKNKALDSRIAFKTEMKRILDKQQFERFEKISKKRAQKGKKKMKNRKRKKAHEKK</sequence>
<feature type="signal peptide" evidence="2">
    <location>
        <begin position="1"/>
        <end position="22"/>
    </location>
</feature>
<dbReference type="STRING" id="447689.BA195_05320"/>
<dbReference type="AlphaFoldDB" id="A0A1B9Y2T9"/>